<dbReference type="AlphaFoldDB" id="A0A6L2K557"/>
<dbReference type="GO" id="GO:0003676">
    <property type="term" value="F:nucleic acid binding"/>
    <property type="evidence" value="ECO:0007669"/>
    <property type="project" value="InterPro"/>
</dbReference>
<evidence type="ECO:0008006" key="3">
    <source>
        <dbReference type="Google" id="ProtNLM"/>
    </source>
</evidence>
<protein>
    <recommendedName>
        <fullName evidence="3">Zinc knuckle CX2CX4HX4C</fullName>
    </recommendedName>
</protein>
<proteinExistence type="predicted"/>
<organism evidence="2">
    <name type="scientific">Tanacetum cinerariifolium</name>
    <name type="common">Dalmatian daisy</name>
    <name type="synonym">Chrysanthemum cinerariifolium</name>
    <dbReference type="NCBI Taxonomy" id="118510"/>
    <lineage>
        <taxon>Eukaryota</taxon>
        <taxon>Viridiplantae</taxon>
        <taxon>Streptophyta</taxon>
        <taxon>Embryophyta</taxon>
        <taxon>Tracheophyta</taxon>
        <taxon>Spermatophyta</taxon>
        <taxon>Magnoliopsida</taxon>
        <taxon>eudicotyledons</taxon>
        <taxon>Gunneridae</taxon>
        <taxon>Pentapetalae</taxon>
        <taxon>asterids</taxon>
        <taxon>campanulids</taxon>
        <taxon>Asterales</taxon>
        <taxon>Asteraceae</taxon>
        <taxon>Asteroideae</taxon>
        <taxon>Anthemideae</taxon>
        <taxon>Anthemidinae</taxon>
        <taxon>Tanacetum</taxon>
    </lineage>
</organism>
<dbReference type="InterPro" id="IPR036875">
    <property type="entry name" value="Znf_CCHC_sf"/>
</dbReference>
<accession>A0A6L2K557</accession>
<name>A0A6L2K557_TANCI</name>
<dbReference type="SUPFAM" id="SSF57756">
    <property type="entry name" value="Retrovirus zinc finger-like domains"/>
    <property type="match status" value="1"/>
</dbReference>
<dbReference type="PANTHER" id="PTHR31286:SF99">
    <property type="entry name" value="DUF4283 DOMAIN-CONTAINING PROTEIN"/>
    <property type="match status" value="1"/>
</dbReference>
<dbReference type="PANTHER" id="PTHR31286">
    <property type="entry name" value="GLYCINE-RICH CELL WALL STRUCTURAL PROTEIN 1.8-LIKE"/>
    <property type="match status" value="1"/>
</dbReference>
<comment type="caution">
    <text evidence="2">The sequence shown here is derived from an EMBL/GenBank/DDBJ whole genome shotgun (WGS) entry which is preliminary data.</text>
</comment>
<evidence type="ECO:0000256" key="1">
    <source>
        <dbReference type="SAM" id="MobiDB-lite"/>
    </source>
</evidence>
<feature type="compositionally biased region" description="Basic and acidic residues" evidence="1">
    <location>
        <begin position="1"/>
        <end position="16"/>
    </location>
</feature>
<dbReference type="InterPro" id="IPR040256">
    <property type="entry name" value="At4g02000-like"/>
</dbReference>
<sequence>MRVREGTTEMVNHDNLRAPLQQSQKDAAKVGKNNFDSFGLLSGSVPFDGEEFLPFKVENHDDSVHSKASPSDPIVQLVDNNTKSTSYARAAGASTKESPRVISNFRPLLDDSVFDSFNIYIPRKVVEKSSFARCLIEVNSKTDLVDVVTIGVPSLTGYDFTKETIHVEYEWRPPRCYLCKIFGHVHDDCPKRVMSPPIVTTSNVVTPTVVKTNDGFQTAIPSTPKKGSTYVGNASKSSIMSKTTSNSSKNDNIITSNSYSALNEEEHKQEDFENVYDETANLFPNTKTSGSSSFTAAAG</sequence>
<reference evidence="2" key="1">
    <citation type="journal article" date="2019" name="Sci. Rep.">
        <title>Draft genome of Tanacetum cinerariifolium, the natural source of mosquito coil.</title>
        <authorList>
            <person name="Yamashiro T."/>
            <person name="Shiraishi A."/>
            <person name="Satake H."/>
            <person name="Nakayama K."/>
        </authorList>
    </citation>
    <scope>NUCLEOTIDE SEQUENCE</scope>
</reference>
<gene>
    <name evidence="2" type="ORF">Tci_016509</name>
</gene>
<dbReference type="EMBL" id="BKCJ010001859">
    <property type="protein sequence ID" value="GEU44531.1"/>
    <property type="molecule type" value="Genomic_DNA"/>
</dbReference>
<evidence type="ECO:0000313" key="2">
    <source>
        <dbReference type="EMBL" id="GEU44531.1"/>
    </source>
</evidence>
<feature type="region of interest" description="Disordered" evidence="1">
    <location>
        <begin position="1"/>
        <end position="24"/>
    </location>
</feature>
<dbReference type="GO" id="GO:0008270">
    <property type="term" value="F:zinc ion binding"/>
    <property type="evidence" value="ECO:0007669"/>
    <property type="project" value="InterPro"/>
</dbReference>